<evidence type="ECO:0008006" key="3">
    <source>
        <dbReference type="Google" id="ProtNLM"/>
    </source>
</evidence>
<dbReference type="OrthoDB" id="978691at2"/>
<gene>
    <name evidence="1" type="ORF">CLV84_3391</name>
</gene>
<evidence type="ECO:0000313" key="2">
    <source>
        <dbReference type="Proteomes" id="UP000237662"/>
    </source>
</evidence>
<keyword evidence="2" id="KW-1185">Reference proteome</keyword>
<protein>
    <recommendedName>
        <fullName evidence="3">ABC transporter ATPase</fullName>
    </recommendedName>
</protein>
<dbReference type="EMBL" id="PTJC01000006">
    <property type="protein sequence ID" value="PPK86463.1"/>
    <property type="molecule type" value="Genomic_DNA"/>
</dbReference>
<sequence length="161" mass="18319">MPKSLDALAPESRIWIYGAERALTKEETKLVRERAQEFVAQWVSHARDLTAGADVMHNRFLVLAVDETQAEASGCSIDGSVNFVKSLGAEIGVDFFNRMRFSYRDDAGKIHTVGREEFKLLYSQGLLKNDSIVFDPLVKELGELRQIFERPLEDSWHSRMV</sequence>
<dbReference type="AlphaFoldDB" id="A0A2S6I5L7"/>
<name>A0A2S6I5L7_9BACT</name>
<organism evidence="1 2">
    <name type="scientific">Neolewinella xylanilytica</name>
    <dbReference type="NCBI Taxonomy" id="1514080"/>
    <lineage>
        <taxon>Bacteria</taxon>
        <taxon>Pseudomonadati</taxon>
        <taxon>Bacteroidota</taxon>
        <taxon>Saprospiria</taxon>
        <taxon>Saprospirales</taxon>
        <taxon>Lewinellaceae</taxon>
        <taxon>Neolewinella</taxon>
    </lineage>
</organism>
<comment type="caution">
    <text evidence="1">The sequence shown here is derived from an EMBL/GenBank/DDBJ whole genome shotgun (WGS) entry which is preliminary data.</text>
</comment>
<dbReference type="RefSeq" id="WP_104420893.1">
    <property type="nucleotide sequence ID" value="NZ_PTJC01000006.1"/>
</dbReference>
<evidence type="ECO:0000313" key="1">
    <source>
        <dbReference type="EMBL" id="PPK86463.1"/>
    </source>
</evidence>
<proteinExistence type="predicted"/>
<reference evidence="1 2" key="1">
    <citation type="submission" date="2018-02" db="EMBL/GenBank/DDBJ databases">
        <title>Genomic Encyclopedia of Archaeal and Bacterial Type Strains, Phase II (KMG-II): from individual species to whole genera.</title>
        <authorList>
            <person name="Goeker M."/>
        </authorList>
    </citation>
    <scope>NUCLEOTIDE SEQUENCE [LARGE SCALE GENOMIC DNA]</scope>
    <source>
        <strain evidence="1 2">DSM 29526</strain>
    </source>
</reference>
<accession>A0A2S6I5L7</accession>
<dbReference type="Proteomes" id="UP000237662">
    <property type="component" value="Unassembled WGS sequence"/>
</dbReference>